<comment type="caution">
    <text evidence="1">The sequence shown here is derived from an EMBL/GenBank/DDBJ whole genome shotgun (WGS) entry which is preliminary data.</text>
</comment>
<evidence type="ECO:0000313" key="1">
    <source>
        <dbReference type="EMBL" id="KAF0318228.1"/>
    </source>
</evidence>
<sequence>MTVTEVGCMGVKPGLSPMDDSTPEGSFLSGAYRAVTVAEGGPYRAFWGTEIENPLLLWGFFDFDSVEHHEVFAKLHGAEIVKDLPALLTYGKFVKHLSFTPSSSVALQCPMTELVLVHFPGDVSAEVRAEATISVRQILADNFQTCVEVTAVSWGWSVENDFPIRGQSGNTGAVLAAMIGWGSADGQRVFYQTEIGERARLGMNSIQGAITVTRVSVRCQHSERK</sequence>
<dbReference type="AlphaFoldDB" id="A0A8H3W4S7"/>
<name>A0A8H3W4S7_9PEZI</name>
<gene>
    <name evidence="1" type="ORF">GQ607_014596</name>
</gene>
<keyword evidence="2" id="KW-1185">Reference proteome</keyword>
<proteinExistence type="predicted"/>
<dbReference type="Proteomes" id="UP000434172">
    <property type="component" value="Unassembled WGS sequence"/>
</dbReference>
<protein>
    <submittedName>
        <fullName evidence="1">Uncharacterized protein</fullName>
    </submittedName>
</protein>
<dbReference type="EMBL" id="WOWK01000114">
    <property type="protein sequence ID" value="KAF0318228.1"/>
    <property type="molecule type" value="Genomic_DNA"/>
</dbReference>
<organism evidence="1 2">
    <name type="scientific">Colletotrichum asianum</name>
    <dbReference type="NCBI Taxonomy" id="702518"/>
    <lineage>
        <taxon>Eukaryota</taxon>
        <taxon>Fungi</taxon>
        <taxon>Dikarya</taxon>
        <taxon>Ascomycota</taxon>
        <taxon>Pezizomycotina</taxon>
        <taxon>Sordariomycetes</taxon>
        <taxon>Hypocreomycetidae</taxon>
        <taxon>Glomerellales</taxon>
        <taxon>Glomerellaceae</taxon>
        <taxon>Colletotrichum</taxon>
        <taxon>Colletotrichum gloeosporioides species complex</taxon>
    </lineage>
</organism>
<accession>A0A8H3W4S7</accession>
<reference evidence="1 2" key="1">
    <citation type="submission" date="2019-12" db="EMBL/GenBank/DDBJ databases">
        <title>A genome sequence resource for the geographically widespread anthracnose pathogen Colletotrichum asianum.</title>
        <authorList>
            <person name="Meng Y."/>
        </authorList>
    </citation>
    <scope>NUCLEOTIDE SEQUENCE [LARGE SCALE GENOMIC DNA]</scope>
    <source>
        <strain evidence="1 2">ICMP 18580</strain>
    </source>
</reference>
<dbReference type="OrthoDB" id="3830579at2759"/>
<evidence type="ECO:0000313" key="2">
    <source>
        <dbReference type="Proteomes" id="UP000434172"/>
    </source>
</evidence>